<name>A0A3N4V4E0_9RHOB</name>
<proteinExistence type="predicted"/>
<dbReference type="PANTHER" id="PTHR23088">
    <property type="entry name" value="NITRILASE-RELATED"/>
    <property type="match status" value="1"/>
</dbReference>
<sequence>MPPAKPKSTVVVRNLTHQDIPSVRSLVERVYPDEDTYTISMMVGQINRFPEGQFVVLIDGDIVGYAATFRITESQAFKPHDWVGITGNGHLSRHDENGDWLYGMEVCVDPNRRRLKIGNRLYNARMQLCQELQLKGILFGGRMPGYDRKRKLYPNPADYLQAVIDNKIKDSVISFHRRMGFEPSGVLENYSPTDTPSGGHATLMVWKNHDYTEPEASGVIGRVNRDLVRIVSVQKQARTITHVDEFFSALDYFVGVAADYKGDFVLFPELFSLELLSCEAEVAPDVAIARMTEYTDRFVQHMSQLAVRCNINIIGGSHPTKTDDGDIQNVGYVFLRDGSVQMQEKLHPTPDEKYWWSIQGGDEINVIQTDCGPIGVMICYDSEFPEIGRRLADQGAQILFVPYCTDTRQGHLRVKYCCQARAIENQLFVATSGMVGNLKNVANIDINYAQSAIYTPSDFTFARDGIAAEATENAEMVIVADVDLSNLRHARAQGEVRNLKDRRLDLYNVKWKEPRK</sequence>
<dbReference type="OrthoDB" id="9811121at2"/>
<dbReference type="PROSITE" id="PS51186">
    <property type="entry name" value="GNAT"/>
    <property type="match status" value="1"/>
</dbReference>
<dbReference type="InterPro" id="IPR003010">
    <property type="entry name" value="C-N_Hydrolase"/>
</dbReference>
<feature type="domain" description="N-acetyltransferase" evidence="2">
    <location>
        <begin position="10"/>
        <end position="209"/>
    </location>
</feature>
<dbReference type="PANTHER" id="PTHR23088:SF50">
    <property type="entry name" value="HYDROLASE YHCX"/>
    <property type="match status" value="1"/>
</dbReference>
<feature type="domain" description="CN hydrolase" evidence="1">
    <location>
        <begin position="228"/>
        <end position="484"/>
    </location>
</feature>
<keyword evidence="3" id="KW-0378">Hydrolase</keyword>
<accession>A0A3N4V4E0</accession>
<keyword evidence="4" id="KW-1185">Reference proteome</keyword>
<dbReference type="Proteomes" id="UP000269689">
    <property type="component" value="Unassembled WGS sequence"/>
</dbReference>
<evidence type="ECO:0000313" key="3">
    <source>
        <dbReference type="EMBL" id="RPE71987.1"/>
    </source>
</evidence>
<dbReference type="CDD" id="cd07574">
    <property type="entry name" value="nitrilase_Rim1_like"/>
    <property type="match status" value="1"/>
</dbReference>
<dbReference type="RefSeq" id="WP_123792148.1">
    <property type="nucleotide sequence ID" value="NZ_RKQK01000001.1"/>
</dbReference>
<dbReference type="Gene3D" id="3.40.630.30">
    <property type="match status" value="1"/>
</dbReference>
<gene>
    <name evidence="3" type="ORF">EDD53_1122</name>
</gene>
<comment type="caution">
    <text evidence="3">The sequence shown here is derived from an EMBL/GenBank/DDBJ whole genome shotgun (WGS) entry which is preliminary data.</text>
</comment>
<dbReference type="InterPro" id="IPR016181">
    <property type="entry name" value="Acyl_CoA_acyltransferase"/>
</dbReference>
<reference evidence="3 4" key="1">
    <citation type="submission" date="2018-11" db="EMBL/GenBank/DDBJ databases">
        <title>Genomic Encyclopedia of Type Strains, Phase IV (KMG-IV): sequencing the most valuable type-strain genomes for metagenomic binning, comparative biology and taxonomic classification.</title>
        <authorList>
            <person name="Goeker M."/>
        </authorList>
    </citation>
    <scope>NUCLEOTIDE SEQUENCE [LARGE SCALE GENOMIC DNA]</scope>
    <source>
        <strain evidence="3 4">DSM 104731</strain>
    </source>
</reference>
<dbReference type="Pfam" id="PF00583">
    <property type="entry name" value="Acetyltransf_1"/>
    <property type="match status" value="1"/>
</dbReference>
<protein>
    <submittedName>
        <fullName evidence="3">Putative amidohydrolase</fullName>
    </submittedName>
</protein>
<evidence type="ECO:0000259" key="2">
    <source>
        <dbReference type="PROSITE" id="PS51186"/>
    </source>
</evidence>
<dbReference type="CDD" id="cd04301">
    <property type="entry name" value="NAT_SF"/>
    <property type="match status" value="1"/>
</dbReference>
<dbReference type="GO" id="GO:0016747">
    <property type="term" value="F:acyltransferase activity, transferring groups other than amino-acyl groups"/>
    <property type="evidence" value="ECO:0007669"/>
    <property type="project" value="InterPro"/>
</dbReference>
<dbReference type="InterPro" id="IPR000182">
    <property type="entry name" value="GNAT_dom"/>
</dbReference>
<dbReference type="PROSITE" id="PS50263">
    <property type="entry name" value="CN_HYDROLASE"/>
    <property type="match status" value="1"/>
</dbReference>
<dbReference type="SUPFAM" id="SSF55729">
    <property type="entry name" value="Acyl-CoA N-acyltransferases (Nat)"/>
    <property type="match status" value="1"/>
</dbReference>
<evidence type="ECO:0000259" key="1">
    <source>
        <dbReference type="PROSITE" id="PS50263"/>
    </source>
</evidence>
<dbReference type="Pfam" id="PF00795">
    <property type="entry name" value="CN_hydrolase"/>
    <property type="match status" value="1"/>
</dbReference>
<dbReference type="EMBL" id="RKQK01000001">
    <property type="protein sequence ID" value="RPE71987.1"/>
    <property type="molecule type" value="Genomic_DNA"/>
</dbReference>
<dbReference type="AlphaFoldDB" id="A0A3N4V4E0"/>
<dbReference type="InterPro" id="IPR036526">
    <property type="entry name" value="C-N_Hydrolase_sf"/>
</dbReference>
<evidence type="ECO:0000313" key="4">
    <source>
        <dbReference type="Proteomes" id="UP000269689"/>
    </source>
</evidence>
<dbReference type="SUPFAM" id="SSF56317">
    <property type="entry name" value="Carbon-nitrogen hydrolase"/>
    <property type="match status" value="1"/>
</dbReference>
<dbReference type="GO" id="GO:0016787">
    <property type="term" value="F:hydrolase activity"/>
    <property type="evidence" value="ECO:0007669"/>
    <property type="project" value="UniProtKB-KW"/>
</dbReference>
<organism evidence="3 4">
    <name type="scientific">Pacificibacter maritimus</name>
    <dbReference type="NCBI Taxonomy" id="762213"/>
    <lineage>
        <taxon>Bacteria</taxon>
        <taxon>Pseudomonadati</taxon>
        <taxon>Pseudomonadota</taxon>
        <taxon>Alphaproteobacteria</taxon>
        <taxon>Rhodobacterales</taxon>
        <taxon>Roseobacteraceae</taxon>
        <taxon>Pacificibacter</taxon>
    </lineage>
</organism>
<dbReference type="Gene3D" id="3.60.110.10">
    <property type="entry name" value="Carbon-nitrogen hydrolase"/>
    <property type="match status" value="1"/>
</dbReference>